<evidence type="ECO:0000256" key="6">
    <source>
        <dbReference type="HAMAP-Rule" id="MF_00050"/>
    </source>
</evidence>
<protein>
    <recommendedName>
        <fullName evidence="2 6">Elongation factor Ts</fullName>
        <shortName evidence="6">EF-Ts</shortName>
    </recommendedName>
</protein>
<proteinExistence type="inferred from homology"/>
<keyword evidence="5 6" id="KW-0648">Protein biosynthesis</keyword>
<evidence type="ECO:0000259" key="9">
    <source>
        <dbReference type="Pfam" id="PF00889"/>
    </source>
</evidence>
<dbReference type="GO" id="GO:0003746">
    <property type="term" value="F:translation elongation factor activity"/>
    <property type="evidence" value="ECO:0007669"/>
    <property type="project" value="UniProtKB-UniRule"/>
</dbReference>
<dbReference type="NCBIfam" id="TIGR00116">
    <property type="entry name" value="tsf"/>
    <property type="match status" value="1"/>
</dbReference>
<dbReference type="InterPro" id="IPR018101">
    <property type="entry name" value="Transl_elong_Ts_CS"/>
</dbReference>
<dbReference type="Pfam" id="PF00889">
    <property type="entry name" value="EF_TS"/>
    <property type="match status" value="1"/>
</dbReference>
<evidence type="ECO:0000256" key="1">
    <source>
        <dbReference type="ARBA" id="ARBA00005532"/>
    </source>
</evidence>
<dbReference type="Gene3D" id="1.10.8.10">
    <property type="entry name" value="DNA helicase RuvA subunit, C-terminal domain"/>
    <property type="match status" value="1"/>
</dbReference>
<evidence type="ECO:0000256" key="8">
    <source>
        <dbReference type="RuleBase" id="RU000643"/>
    </source>
</evidence>
<dbReference type="InterPro" id="IPR014039">
    <property type="entry name" value="Transl_elong_EFTs/EF1B_dimer"/>
</dbReference>
<evidence type="ECO:0000256" key="3">
    <source>
        <dbReference type="ARBA" id="ARBA00022490"/>
    </source>
</evidence>
<reference evidence="10" key="1">
    <citation type="submission" date="2022-08" db="EMBL/GenBank/DDBJ databases">
        <authorList>
            <person name="Li F."/>
        </authorList>
    </citation>
    <scope>NUCLEOTIDE SEQUENCE</scope>
    <source>
        <strain evidence="10">MQZ15Z-1</strain>
    </source>
</reference>
<dbReference type="InterPro" id="IPR001816">
    <property type="entry name" value="Transl_elong_EFTs/EF1B"/>
</dbReference>
<evidence type="ECO:0000313" key="10">
    <source>
        <dbReference type="EMBL" id="MCS0497803.1"/>
    </source>
</evidence>
<dbReference type="InterPro" id="IPR036402">
    <property type="entry name" value="EF-Ts_dimer_sf"/>
</dbReference>
<comment type="caution">
    <text evidence="10">The sequence shown here is derived from an EMBL/GenBank/DDBJ whole genome shotgun (WGS) entry which is preliminary data.</text>
</comment>
<evidence type="ECO:0000256" key="7">
    <source>
        <dbReference type="RuleBase" id="RU000642"/>
    </source>
</evidence>
<comment type="similarity">
    <text evidence="1 6 7">Belongs to the EF-Ts family.</text>
</comment>
<evidence type="ECO:0000256" key="5">
    <source>
        <dbReference type="ARBA" id="ARBA00022917"/>
    </source>
</evidence>
<feature type="domain" description="Translation elongation factor EFTs/EF1B dimerisation" evidence="9">
    <location>
        <begin position="71"/>
        <end position="288"/>
    </location>
</feature>
<name>A0A9X2PQ57_9HYPH</name>
<dbReference type="FunFam" id="1.10.8.10:FF:000001">
    <property type="entry name" value="Elongation factor Ts"/>
    <property type="match status" value="1"/>
</dbReference>
<dbReference type="SUPFAM" id="SSF46934">
    <property type="entry name" value="UBA-like"/>
    <property type="match status" value="1"/>
</dbReference>
<sequence>MANITAGMVKELREKTGAGMMDCKAALNEVEGDIEAAVDWLRKKGLAKAAKKAGRVAAEGLIGIATEGNKGVVVEINSETDFVARNDQFQQLVRGIATVALTAGADIEAIKAAPFPAGGTVEETISSTIATIGENMTLRRAAELEVTSGVVGTYVHGSVSEGLGKIGVLVALESEGKADELAQLGRQIAMHVAAANPQALDAAAIDPDVVARERGVLAEKAKASGKPENVVEKIVESGLKTFYKEVTLVEQAFIHDPSKTVAQAVKESEGRVGAPVRIVGFVRFALGEGVEKQESDFAAEVAAAAGA</sequence>
<dbReference type="Proteomes" id="UP001151088">
    <property type="component" value="Unassembled WGS sequence"/>
</dbReference>
<dbReference type="RefSeq" id="WP_258734961.1">
    <property type="nucleotide sequence ID" value="NZ_JANTHZ010000015.1"/>
</dbReference>
<comment type="subcellular location">
    <subcellularLocation>
        <location evidence="6 8">Cytoplasm</location>
    </subcellularLocation>
</comment>
<evidence type="ECO:0000313" key="11">
    <source>
        <dbReference type="Proteomes" id="UP001151088"/>
    </source>
</evidence>
<gene>
    <name evidence="6 10" type="primary">tsf</name>
    <name evidence="10" type="ORF">NVS89_22185</name>
</gene>
<accession>A0A9X2PQ57</accession>
<dbReference type="FunFam" id="1.10.286.20:FF:000001">
    <property type="entry name" value="Elongation factor Ts"/>
    <property type="match status" value="1"/>
</dbReference>
<dbReference type="AlphaFoldDB" id="A0A9X2PQ57"/>
<evidence type="ECO:0000256" key="4">
    <source>
        <dbReference type="ARBA" id="ARBA00022768"/>
    </source>
</evidence>
<feature type="region of interest" description="Involved in Mg(2+) ion dislocation from EF-Tu" evidence="6">
    <location>
        <begin position="80"/>
        <end position="83"/>
    </location>
</feature>
<keyword evidence="3 6" id="KW-0963">Cytoplasm</keyword>
<dbReference type="PANTHER" id="PTHR11741">
    <property type="entry name" value="ELONGATION FACTOR TS"/>
    <property type="match status" value="1"/>
</dbReference>
<dbReference type="PROSITE" id="PS01127">
    <property type="entry name" value="EF_TS_2"/>
    <property type="match status" value="1"/>
</dbReference>
<dbReference type="GO" id="GO:0005737">
    <property type="term" value="C:cytoplasm"/>
    <property type="evidence" value="ECO:0007669"/>
    <property type="project" value="UniProtKB-SubCell"/>
</dbReference>
<comment type="function">
    <text evidence="6 7">Associates with the EF-Tu.GDP complex and induces the exchange of GDP to GTP. It remains bound to the aminoacyl-tRNA.EF-Tu.GTP complex up to the GTP hydrolysis stage on the ribosome.</text>
</comment>
<dbReference type="InterPro" id="IPR009060">
    <property type="entry name" value="UBA-like_sf"/>
</dbReference>
<dbReference type="CDD" id="cd14275">
    <property type="entry name" value="UBA_EF-Ts"/>
    <property type="match status" value="1"/>
</dbReference>
<evidence type="ECO:0000256" key="2">
    <source>
        <dbReference type="ARBA" id="ARBA00016956"/>
    </source>
</evidence>
<dbReference type="SUPFAM" id="SSF54713">
    <property type="entry name" value="Elongation factor Ts (EF-Ts), dimerisation domain"/>
    <property type="match status" value="2"/>
</dbReference>
<dbReference type="Gene3D" id="3.30.479.20">
    <property type="entry name" value="Elongation factor Ts, dimerisation domain"/>
    <property type="match status" value="2"/>
</dbReference>
<dbReference type="HAMAP" id="MF_00050">
    <property type="entry name" value="EF_Ts"/>
    <property type="match status" value="1"/>
</dbReference>
<dbReference type="Gene3D" id="1.10.286.20">
    <property type="match status" value="1"/>
</dbReference>
<keyword evidence="11" id="KW-1185">Reference proteome</keyword>
<organism evidence="10 11">
    <name type="scientific">Ancylobacter mangrovi</name>
    <dbReference type="NCBI Taxonomy" id="2972472"/>
    <lineage>
        <taxon>Bacteria</taxon>
        <taxon>Pseudomonadati</taxon>
        <taxon>Pseudomonadota</taxon>
        <taxon>Alphaproteobacteria</taxon>
        <taxon>Hyphomicrobiales</taxon>
        <taxon>Xanthobacteraceae</taxon>
        <taxon>Ancylobacter</taxon>
    </lineage>
</organism>
<dbReference type="EMBL" id="JANTHZ010000015">
    <property type="protein sequence ID" value="MCS0497803.1"/>
    <property type="molecule type" value="Genomic_DNA"/>
</dbReference>
<keyword evidence="4 6" id="KW-0251">Elongation factor</keyword>
<dbReference type="PANTHER" id="PTHR11741:SF0">
    <property type="entry name" value="ELONGATION FACTOR TS, MITOCHONDRIAL"/>
    <property type="match status" value="1"/>
</dbReference>